<evidence type="ECO:0008006" key="3">
    <source>
        <dbReference type="Google" id="ProtNLM"/>
    </source>
</evidence>
<organism evidence="1 2">
    <name type="scientific">Kistimonas scapharcae</name>
    <dbReference type="NCBI Taxonomy" id="1036133"/>
    <lineage>
        <taxon>Bacteria</taxon>
        <taxon>Pseudomonadati</taxon>
        <taxon>Pseudomonadota</taxon>
        <taxon>Gammaproteobacteria</taxon>
        <taxon>Oceanospirillales</taxon>
        <taxon>Endozoicomonadaceae</taxon>
        <taxon>Kistimonas</taxon>
    </lineage>
</organism>
<comment type="caution">
    <text evidence="1">The sequence shown here is derived from an EMBL/GenBank/DDBJ whole genome shotgun (WGS) entry which is preliminary data.</text>
</comment>
<accession>A0ABP8V1H8</accession>
<dbReference type="EMBL" id="BAABFL010000093">
    <property type="protein sequence ID" value="GAA4648722.1"/>
    <property type="molecule type" value="Genomic_DNA"/>
</dbReference>
<dbReference type="RefSeq" id="WP_345194424.1">
    <property type="nucleotide sequence ID" value="NZ_BAABFL010000093.1"/>
</dbReference>
<sequence length="137" mass="14985">MGEPIPENRILTALIARLESVCSHVKVGYPATGLEDDLEVPAILVQLESLIELNRSGQRGLYQLQFLISLAVRTSEASTESLLQLSHQIRQALALGTRLCPEARKLQLTETQFDIAPAHGRLSFADIGLQVDTVLSP</sequence>
<dbReference type="Proteomes" id="UP001500604">
    <property type="component" value="Unassembled WGS sequence"/>
</dbReference>
<keyword evidence="2" id="KW-1185">Reference proteome</keyword>
<name>A0ABP8V1H8_9GAMM</name>
<proteinExistence type="predicted"/>
<reference evidence="2" key="1">
    <citation type="journal article" date="2019" name="Int. J. Syst. Evol. Microbiol.">
        <title>The Global Catalogue of Microorganisms (GCM) 10K type strain sequencing project: providing services to taxonomists for standard genome sequencing and annotation.</title>
        <authorList>
            <consortium name="The Broad Institute Genomics Platform"/>
            <consortium name="The Broad Institute Genome Sequencing Center for Infectious Disease"/>
            <person name="Wu L."/>
            <person name="Ma J."/>
        </authorList>
    </citation>
    <scope>NUCLEOTIDE SEQUENCE [LARGE SCALE GENOMIC DNA]</scope>
    <source>
        <strain evidence="2">JCM 17805</strain>
    </source>
</reference>
<evidence type="ECO:0000313" key="2">
    <source>
        <dbReference type="Proteomes" id="UP001500604"/>
    </source>
</evidence>
<gene>
    <name evidence="1" type="ORF">GCM10023116_09930</name>
</gene>
<protein>
    <recommendedName>
        <fullName evidence="3">DUF3168 domain-containing protein</fullName>
    </recommendedName>
</protein>
<evidence type="ECO:0000313" key="1">
    <source>
        <dbReference type="EMBL" id="GAA4648722.1"/>
    </source>
</evidence>